<dbReference type="InterPro" id="IPR000182">
    <property type="entry name" value="GNAT_dom"/>
</dbReference>
<dbReference type="Gene3D" id="3.40.630.30">
    <property type="match status" value="1"/>
</dbReference>
<proteinExistence type="predicted"/>
<dbReference type="Pfam" id="PF00583">
    <property type="entry name" value="Acetyltransf_1"/>
    <property type="match status" value="1"/>
</dbReference>
<sequence>MRAGELPEVGELRVATYVGQGHVAPDSDYLAKLRTLGGDPGSLVLVAEDGGRLVGTITVQSYPHGGEVLRGPEESEIRALAVAPDAQRGGVGRGLLRAGVAAAALSGAGRLVLCTMPSMVGAQRMYAMAGFGRLYERDWEVRPGLRLLVYGLDLPAG</sequence>
<gene>
    <name evidence="3" type="ORF">CLV63_102323</name>
</gene>
<accession>A0A2P8DSJ8</accession>
<dbReference type="AlphaFoldDB" id="A0A2P8DSJ8"/>
<feature type="domain" description="N-acetyltransferase" evidence="2">
    <location>
        <begin position="1"/>
        <end position="155"/>
    </location>
</feature>
<dbReference type="CDD" id="cd04301">
    <property type="entry name" value="NAT_SF"/>
    <property type="match status" value="1"/>
</dbReference>
<evidence type="ECO:0000313" key="3">
    <source>
        <dbReference type="EMBL" id="PSL00196.1"/>
    </source>
</evidence>
<protein>
    <submittedName>
        <fullName evidence="3">Acetyltransferase (GNAT) family protein</fullName>
    </submittedName>
</protein>
<dbReference type="PROSITE" id="PS51186">
    <property type="entry name" value="GNAT"/>
    <property type="match status" value="1"/>
</dbReference>
<keyword evidence="1 3" id="KW-0808">Transferase</keyword>
<reference evidence="3 4" key="1">
    <citation type="submission" date="2018-03" db="EMBL/GenBank/DDBJ databases">
        <title>Genomic Encyclopedia of Archaeal and Bacterial Type Strains, Phase II (KMG-II): from individual species to whole genera.</title>
        <authorList>
            <person name="Goeker M."/>
        </authorList>
    </citation>
    <scope>NUCLEOTIDE SEQUENCE [LARGE SCALE GENOMIC DNA]</scope>
    <source>
        <strain evidence="3 4">DSM 45312</strain>
    </source>
</reference>
<dbReference type="InterPro" id="IPR016181">
    <property type="entry name" value="Acyl_CoA_acyltransferase"/>
</dbReference>
<evidence type="ECO:0000256" key="1">
    <source>
        <dbReference type="ARBA" id="ARBA00022679"/>
    </source>
</evidence>
<organism evidence="3 4">
    <name type="scientific">Murinocardiopsis flavida</name>
    <dbReference type="NCBI Taxonomy" id="645275"/>
    <lineage>
        <taxon>Bacteria</taxon>
        <taxon>Bacillati</taxon>
        <taxon>Actinomycetota</taxon>
        <taxon>Actinomycetes</taxon>
        <taxon>Streptosporangiales</taxon>
        <taxon>Nocardiopsidaceae</taxon>
        <taxon>Murinocardiopsis</taxon>
    </lineage>
</organism>
<name>A0A2P8DSJ8_9ACTN</name>
<dbReference type="PANTHER" id="PTHR13947:SF37">
    <property type="entry name" value="LD18367P"/>
    <property type="match status" value="1"/>
</dbReference>
<dbReference type="EMBL" id="PYGA01000002">
    <property type="protein sequence ID" value="PSL00196.1"/>
    <property type="molecule type" value="Genomic_DNA"/>
</dbReference>
<evidence type="ECO:0000259" key="2">
    <source>
        <dbReference type="PROSITE" id="PS51186"/>
    </source>
</evidence>
<comment type="caution">
    <text evidence="3">The sequence shown here is derived from an EMBL/GenBank/DDBJ whole genome shotgun (WGS) entry which is preliminary data.</text>
</comment>
<dbReference type="InterPro" id="IPR050769">
    <property type="entry name" value="NAT_camello-type"/>
</dbReference>
<dbReference type="PANTHER" id="PTHR13947">
    <property type="entry name" value="GNAT FAMILY N-ACETYLTRANSFERASE"/>
    <property type="match status" value="1"/>
</dbReference>
<dbReference type="SUPFAM" id="SSF55729">
    <property type="entry name" value="Acyl-CoA N-acyltransferases (Nat)"/>
    <property type="match status" value="1"/>
</dbReference>
<dbReference type="GO" id="GO:0008080">
    <property type="term" value="F:N-acetyltransferase activity"/>
    <property type="evidence" value="ECO:0007669"/>
    <property type="project" value="InterPro"/>
</dbReference>
<keyword evidence="4" id="KW-1185">Reference proteome</keyword>
<evidence type="ECO:0000313" key="4">
    <source>
        <dbReference type="Proteomes" id="UP000240542"/>
    </source>
</evidence>
<dbReference type="Proteomes" id="UP000240542">
    <property type="component" value="Unassembled WGS sequence"/>
</dbReference>